<comment type="subcellular location">
    <subcellularLocation>
        <location evidence="1">Golgi apparatus membrane</location>
        <topology evidence="1">Single-pass type II membrane protein</topology>
    </subcellularLocation>
</comment>
<comment type="similarity">
    <text evidence="2">Belongs to the glycosyltransferase 47 family.</text>
</comment>
<comment type="caution">
    <text evidence="7">The sequence shown here is derived from an EMBL/GenBank/DDBJ whole genome shotgun (WGS) entry which is preliminary data.</text>
</comment>
<dbReference type="InterPro" id="IPR004263">
    <property type="entry name" value="Exostosin"/>
</dbReference>
<dbReference type="InterPro" id="IPR040911">
    <property type="entry name" value="Exostosin_GT47"/>
</dbReference>
<keyword evidence="3" id="KW-0808">Transferase</keyword>
<dbReference type="PANTHER" id="PTHR11062">
    <property type="entry name" value="EXOSTOSIN HEPARAN SULFATE GLYCOSYLTRANSFERASE -RELATED"/>
    <property type="match status" value="1"/>
</dbReference>
<dbReference type="EMBL" id="VEPZ02001368">
    <property type="protein sequence ID" value="KAE8676999.1"/>
    <property type="molecule type" value="Genomic_DNA"/>
</dbReference>
<dbReference type="GO" id="GO:0000139">
    <property type="term" value="C:Golgi membrane"/>
    <property type="evidence" value="ECO:0007669"/>
    <property type="project" value="UniProtKB-SubCell"/>
</dbReference>
<keyword evidence="3" id="KW-0328">Glycosyltransferase</keyword>
<dbReference type="Proteomes" id="UP000436088">
    <property type="component" value="Unassembled WGS sequence"/>
</dbReference>
<keyword evidence="8" id="KW-1185">Reference proteome</keyword>
<organism evidence="7 8">
    <name type="scientific">Hibiscus syriacus</name>
    <name type="common">Rose of Sharon</name>
    <dbReference type="NCBI Taxonomy" id="106335"/>
    <lineage>
        <taxon>Eukaryota</taxon>
        <taxon>Viridiplantae</taxon>
        <taxon>Streptophyta</taxon>
        <taxon>Embryophyta</taxon>
        <taxon>Tracheophyta</taxon>
        <taxon>Spermatophyta</taxon>
        <taxon>Magnoliopsida</taxon>
        <taxon>eudicotyledons</taxon>
        <taxon>Gunneridae</taxon>
        <taxon>Pentapetalae</taxon>
        <taxon>rosids</taxon>
        <taxon>malvids</taxon>
        <taxon>Malvales</taxon>
        <taxon>Malvaceae</taxon>
        <taxon>Malvoideae</taxon>
        <taxon>Hibiscus</taxon>
    </lineage>
</organism>
<evidence type="ECO:0000256" key="1">
    <source>
        <dbReference type="ARBA" id="ARBA00004323"/>
    </source>
</evidence>
<dbReference type="PANTHER" id="PTHR11062:SF99">
    <property type="entry name" value="EXOSTOSIN FAMILY PROTEIN"/>
    <property type="match status" value="1"/>
</dbReference>
<keyword evidence="4" id="KW-0812">Transmembrane</keyword>
<evidence type="ECO:0000259" key="6">
    <source>
        <dbReference type="Pfam" id="PF03016"/>
    </source>
</evidence>
<evidence type="ECO:0000256" key="3">
    <source>
        <dbReference type="ARBA" id="ARBA00022676"/>
    </source>
</evidence>
<dbReference type="GO" id="GO:0016757">
    <property type="term" value="F:glycosyltransferase activity"/>
    <property type="evidence" value="ECO:0007669"/>
    <property type="project" value="UniProtKB-KW"/>
</dbReference>
<dbReference type="Pfam" id="PF03016">
    <property type="entry name" value="Exostosin_GT47"/>
    <property type="match status" value="1"/>
</dbReference>
<evidence type="ECO:0000313" key="7">
    <source>
        <dbReference type="EMBL" id="KAE8676999.1"/>
    </source>
</evidence>
<keyword evidence="4" id="KW-0735">Signal-anchor</keyword>
<proteinExistence type="inferred from homology"/>
<name>A0A6A2YHA2_HIBSY</name>
<reference evidence="7" key="1">
    <citation type="submission" date="2019-09" db="EMBL/GenBank/DDBJ databases">
        <title>Draft genome information of white flower Hibiscus syriacus.</title>
        <authorList>
            <person name="Kim Y.-M."/>
        </authorList>
    </citation>
    <scope>NUCLEOTIDE SEQUENCE [LARGE SCALE GENOMIC DNA]</scope>
    <source>
        <strain evidence="7">YM2019G1</strain>
    </source>
</reference>
<evidence type="ECO:0000313" key="8">
    <source>
        <dbReference type="Proteomes" id="UP000436088"/>
    </source>
</evidence>
<keyword evidence="5" id="KW-0333">Golgi apparatus</keyword>
<evidence type="ECO:0000256" key="5">
    <source>
        <dbReference type="ARBA" id="ARBA00023034"/>
    </source>
</evidence>
<feature type="domain" description="Exostosin GT47" evidence="6">
    <location>
        <begin position="11"/>
        <end position="186"/>
    </location>
</feature>
<protein>
    <submittedName>
        <fullName evidence="7">NADH:cytochrome B5 reductase 1 isoform 1</fullName>
    </submittedName>
</protein>
<dbReference type="OrthoDB" id="1924787at2759"/>
<gene>
    <name evidence="7" type="ORF">F3Y22_tig00111558pilonHSYRG00010</name>
</gene>
<accession>A0A6A2YHA2</accession>
<sequence>MTYHEKLFEGDLIFVPFFSSLSYNRYSKVIRPQKKSKNWELQAKLVKFLRNQKEWKVSGGRNHVVLAHHPNSMLYARMQLWPAIFVFSDFERYPINIVNVDKDVIAPCKHLIRDYVNDSSDFDSRKTLLFFQGAIHRKDEGGFARQELFYLLQNEKDVPFSYGSVQHNGIRKASQGMHSSKFCLNIARQPPVRLPYEDVLDYSEFCIFIRASDAVKKGFQINRIRSITKDEWTRMWERLKQVEPLFEFQYPSKEGDAVQMIWQSLAHKVAGVNMKINKSRRYSRFVPRHRRGLRTIPEPLNFP</sequence>
<evidence type="ECO:0000256" key="4">
    <source>
        <dbReference type="ARBA" id="ARBA00022968"/>
    </source>
</evidence>
<dbReference type="AlphaFoldDB" id="A0A6A2YHA2"/>
<evidence type="ECO:0000256" key="2">
    <source>
        <dbReference type="ARBA" id="ARBA00010271"/>
    </source>
</evidence>